<evidence type="ECO:0000313" key="3">
    <source>
        <dbReference type="Proteomes" id="UP001165586"/>
    </source>
</evidence>
<dbReference type="RefSeq" id="WP_259539131.1">
    <property type="nucleotide sequence ID" value="NZ_JANLCJ010000003.1"/>
</dbReference>
<gene>
    <name evidence="2" type="ORF">N1032_11145</name>
</gene>
<dbReference type="Proteomes" id="UP001165586">
    <property type="component" value="Unassembled WGS sequence"/>
</dbReference>
<feature type="domain" description="Beta-lactamase-related" evidence="1">
    <location>
        <begin position="8"/>
        <end position="325"/>
    </location>
</feature>
<dbReference type="InterPro" id="IPR012338">
    <property type="entry name" value="Beta-lactam/transpept-like"/>
</dbReference>
<name>A0ABT2H311_9MICO</name>
<dbReference type="EMBL" id="JANLCJ010000003">
    <property type="protein sequence ID" value="MCS5734292.1"/>
    <property type="molecule type" value="Genomic_DNA"/>
</dbReference>
<dbReference type="SUPFAM" id="SSF56601">
    <property type="entry name" value="beta-lactamase/transpeptidase-like"/>
    <property type="match status" value="1"/>
</dbReference>
<dbReference type="Gene3D" id="3.40.710.10">
    <property type="entry name" value="DD-peptidase/beta-lactamase superfamily"/>
    <property type="match status" value="1"/>
</dbReference>
<evidence type="ECO:0000259" key="1">
    <source>
        <dbReference type="Pfam" id="PF00144"/>
    </source>
</evidence>
<dbReference type="InterPro" id="IPR001466">
    <property type="entry name" value="Beta-lactam-related"/>
</dbReference>
<sequence>MKTVFANRGGVDDPIDEWLPEFASPRVLVTPDAELDATVAAHRSITVRDLLTMTAGFAFPWPETPLTRAMQQAGVATGPVPAQLTPDEFATRLGALPLARQPGDRFAYDTAADVLSILLTRATGGSLGDLVHSRIAEPLGLASTAFYVPGLLPTPYRVREDAPPQEAADQPGAARAGMPADLEIATDVMTAFERPPLLESLRGGLVSTVPEFVRFLAAVDDDVLLTSDQRIRMTTDHLTDAQRPGLEDLGGPGYGWGWQTGVDLLPPPGASLDADAFRAVALAGEPWRSPGRWGWAGGTGTSAYVDPDRDLVAAVFTQHQLGAPTDDFAFFWGPLTQLGL</sequence>
<reference evidence="2" key="1">
    <citation type="submission" date="2022-08" db="EMBL/GenBank/DDBJ databases">
        <authorList>
            <person name="Deng Y."/>
            <person name="Han X.-F."/>
            <person name="Zhang Y.-Q."/>
        </authorList>
    </citation>
    <scope>NUCLEOTIDE SEQUENCE</scope>
    <source>
        <strain evidence="2">CPCC 203386</strain>
    </source>
</reference>
<evidence type="ECO:0000313" key="2">
    <source>
        <dbReference type="EMBL" id="MCS5734292.1"/>
    </source>
</evidence>
<organism evidence="2 3">
    <name type="scientific">Herbiconiux daphne</name>
    <dbReference type="NCBI Taxonomy" id="2970914"/>
    <lineage>
        <taxon>Bacteria</taxon>
        <taxon>Bacillati</taxon>
        <taxon>Actinomycetota</taxon>
        <taxon>Actinomycetes</taxon>
        <taxon>Micrococcales</taxon>
        <taxon>Microbacteriaceae</taxon>
        <taxon>Herbiconiux</taxon>
    </lineage>
</organism>
<comment type="caution">
    <text evidence="2">The sequence shown here is derived from an EMBL/GenBank/DDBJ whole genome shotgun (WGS) entry which is preliminary data.</text>
</comment>
<dbReference type="InterPro" id="IPR050789">
    <property type="entry name" value="Diverse_Enzym_Activities"/>
</dbReference>
<proteinExistence type="predicted"/>
<accession>A0ABT2H311</accession>
<keyword evidence="3" id="KW-1185">Reference proteome</keyword>
<protein>
    <submittedName>
        <fullName evidence="2">Beta-lactamase family protein</fullName>
    </submittedName>
</protein>
<dbReference type="PANTHER" id="PTHR43283">
    <property type="entry name" value="BETA-LACTAMASE-RELATED"/>
    <property type="match status" value="1"/>
</dbReference>
<dbReference type="Pfam" id="PF00144">
    <property type="entry name" value="Beta-lactamase"/>
    <property type="match status" value="1"/>
</dbReference>